<name>A0A5A7N0R0_9PROT</name>
<evidence type="ECO:0000313" key="4">
    <source>
        <dbReference type="Proteomes" id="UP000325187"/>
    </source>
</evidence>
<dbReference type="EMBL" id="BKCM01000007">
    <property type="protein sequence ID" value="GER00940.1"/>
    <property type="molecule type" value="Genomic_DNA"/>
</dbReference>
<comment type="caution">
    <text evidence="3">The sequence shown here is derived from an EMBL/GenBank/DDBJ whole genome shotgun (WGS) entry which is preliminary data.</text>
</comment>
<sequence length="175" mass="18947">MSLDEIIDGIIDREGGFVNDPLDHGGATNMGITLRTLANARGVDAVTESDVRALGREEARTIYRKSYIASPGFDRLPGGLQEPVVDMGVLFGPHRAAKALQAALCLAGYCLADDGIIGPQTLAAAKDANVYDLKQLLMIERLALHVERIRQEPDQARFALGWVNRALRMAGYGSR</sequence>
<dbReference type="InterPro" id="IPR023346">
    <property type="entry name" value="Lysozyme-like_dom_sf"/>
</dbReference>
<dbReference type="CDD" id="cd13926">
    <property type="entry name" value="N-acetylmuramidase_GH108"/>
    <property type="match status" value="1"/>
</dbReference>
<dbReference type="Pfam" id="PF09374">
    <property type="entry name" value="PG_binding_3"/>
    <property type="match status" value="1"/>
</dbReference>
<protein>
    <submittedName>
        <fullName evidence="3">Uncharacterized protein</fullName>
    </submittedName>
</protein>
<proteinExistence type="predicted"/>
<accession>A0A5A7N0R0</accession>
<dbReference type="Pfam" id="PF05838">
    <property type="entry name" value="Glyco_hydro_108"/>
    <property type="match status" value="1"/>
</dbReference>
<evidence type="ECO:0000259" key="1">
    <source>
        <dbReference type="Pfam" id="PF05838"/>
    </source>
</evidence>
<evidence type="ECO:0000259" key="2">
    <source>
        <dbReference type="Pfam" id="PF09374"/>
    </source>
</evidence>
<dbReference type="SUPFAM" id="SSF53955">
    <property type="entry name" value="Lysozyme-like"/>
    <property type="match status" value="1"/>
</dbReference>
<keyword evidence="4" id="KW-1185">Reference proteome</keyword>
<evidence type="ECO:0000313" key="3">
    <source>
        <dbReference type="EMBL" id="GER00940.1"/>
    </source>
</evidence>
<feature type="domain" description="Peptidoglycan binding" evidence="2">
    <location>
        <begin position="96"/>
        <end position="166"/>
    </location>
</feature>
<dbReference type="RefSeq" id="WP_150002297.1">
    <property type="nucleotide sequence ID" value="NZ_BKCM01000007.1"/>
</dbReference>
<dbReference type="AlphaFoldDB" id="A0A5A7N0R0"/>
<dbReference type="Gene3D" id="1.20.141.10">
    <property type="entry name" value="Chitosanase, subunit A, domain 1"/>
    <property type="match status" value="1"/>
</dbReference>
<organism evidence="3 4">
    <name type="scientific">Iodidimonas gelatinilytica</name>
    <dbReference type="NCBI Taxonomy" id="1236966"/>
    <lineage>
        <taxon>Bacteria</taxon>
        <taxon>Pseudomonadati</taxon>
        <taxon>Pseudomonadota</taxon>
        <taxon>Alphaproteobacteria</taxon>
        <taxon>Iodidimonadales</taxon>
        <taxon>Iodidimonadaceae</taxon>
        <taxon>Iodidimonas</taxon>
    </lineage>
</organism>
<dbReference type="Proteomes" id="UP000325187">
    <property type="component" value="Unassembled WGS sequence"/>
</dbReference>
<feature type="domain" description="TtsA-like Glycoside hydrolase family 108" evidence="1">
    <location>
        <begin position="9"/>
        <end position="92"/>
    </location>
</feature>
<dbReference type="InterPro" id="IPR018537">
    <property type="entry name" value="Peptidoglycan-bd_3"/>
</dbReference>
<dbReference type="InterPro" id="IPR008565">
    <property type="entry name" value="TtsA-like_GH18_dom"/>
</dbReference>
<reference evidence="3 4" key="1">
    <citation type="submission" date="2019-09" db="EMBL/GenBank/DDBJ databases">
        <title>NBRP : Genome information of microbial organism related human and environment.</title>
        <authorList>
            <person name="Hattori M."/>
            <person name="Oshima K."/>
            <person name="Inaba H."/>
            <person name="Suda W."/>
            <person name="Sakamoto M."/>
            <person name="Iino T."/>
            <person name="Kitahara M."/>
            <person name="Oshida Y."/>
            <person name="Iida T."/>
            <person name="Kudo T."/>
            <person name="Itoh T."/>
            <person name="Ohkuma M."/>
        </authorList>
    </citation>
    <scope>NUCLEOTIDE SEQUENCE [LARGE SCALE GENOMIC DNA]</scope>
    <source>
        <strain evidence="3 4">Mie-1</strain>
    </source>
</reference>
<gene>
    <name evidence="3" type="ORF">JCM17845_15630</name>
</gene>